<protein>
    <submittedName>
        <fullName evidence="1">Uncharacterized protein</fullName>
    </submittedName>
</protein>
<evidence type="ECO:0000313" key="1">
    <source>
        <dbReference type="EMBL" id="MPC66498.1"/>
    </source>
</evidence>
<keyword evidence="2" id="KW-1185">Reference proteome</keyword>
<comment type="caution">
    <text evidence="1">The sequence shown here is derived from an EMBL/GenBank/DDBJ whole genome shotgun (WGS) entry which is preliminary data.</text>
</comment>
<dbReference type="Proteomes" id="UP000324222">
    <property type="component" value="Unassembled WGS sequence"/>
</dbReference>
<proteinExistence type="predicted"/>
<name>A0A5B7HC05_PORTR</name>
<sequence>MVTVFGDDGWVRQAVVNLLGWYECGTTTTTVVNTTPRWVPLFWRESVLPMLCYTDSTLETLP</sequence>
<accession>A0A5B7HC05</accession>
<dbReference type="AlphaFoldDB" id="A0A5B7HC05"/>
<organism evidence="1 2">
    <name type="scientific">Portunus trituberculatus</name>
    <name type="common">Swimming crab</name>
    <name type="synonym">Neptunus trituberculatus</name>
    <dbReference type="NCBI Taxonomy" id="210409"/>
    <lineage>
        <taxon>Eukaryota</taxon>
        <taxon>Metazoa</taxon>
        <taxon>Ecdysozoa</taxon>
        <taxon>Arthropoda</taxon>
        <taxon>Crustacea</taxon>
        <taxon>Multicrustacea</taxon>
        <taxon>Malacostraca</taxon>
        <taxon>Eumalacostraca</taxon>
        <taxon>Eucarida</taxon>
        <taxon>Decapoda</taxon>
        <taxon>Pleocyemata</taxon>
        <taxon>Brachyura</taxon>
        <taxon>Eubrachyura</taxon>
        <taxon>Portunoidea</taxon>
        <taxon>Portunidae</taxon>
        <taxon>Portuninae</taxon>
        <taxon>Portunus</taxon>
    </lineage>
</organism>
<evidence type="ECO:0000313" key="2">
    <source>
        <dbReference type="Proteomes" id="UP000324222"/>
    </source>
</evidence>
<gene>
    <name evidence="1" type="ORF">E2C01_060646</name>
</gene>
<dbReference type="EMBL" id="VSRR010024844">
    <property type="protein sequence ID" value="MPC66498.1"/>
    <property type="molecule type" value="Genomic_DNA"/>
</dbReference>
<reference evidence="1 2" key="1">
    <citation type="submission" date="2019-05" db="EMBL/GenBank/DDBJ databases">
        <title>Another draft genome of Portunus trituberculatus and its Hox gene families provides insights of decapod evolution.</title>
        <authorList>
            <person name="Jeong J.-H."/>
            <person name="Song I."/>
            <person name="Kim S."/>
            <person name="Choi T."/>
            <person name="Kim D."/>
            <person name="Ryu S."/>
            <person name="Kim W."/>
        </authorList>
    </citation>
    <scope>NUCLEOTIDE SEQUENCE [LARGE SCALE GENOMIC DNA]</scope>
    <source>
        <tissue evidence="1">Muscle</tissue>
    </source>
</reference>